<accession>A0ABD0X176</accession>
<comment type="caution">
    <text evidence="2">The sequence shown here is derived from an EMBL/GenBank/DDBJ whole genome shotgun (WGS) entry which is preliminary data.</text>
</comment>
<gene>
    <name evidence="2" type="ORF">UPYG_G00270660</name>
</gene>
<dbReference type="EMBL" id="JAGEUA010000008">
    <property type="protein sequence ID" value="KAL0968713.1"/>
    <property type="molecule type" value="Genomic_DNA"/>
</dbReference>
<protein>
    <recommendedName>
        <fullName evidence="4">Secreted protein</fullName>
    </recommendedName>
</protein>
<dbReference type="AlphaFoldDB" id="A0ABD0X176"/>
<evidence type="ECO:0000256" key="1">
    <source>
        <dbReference type="SAM" id="MobiDB-lite"/>
    </source>
</evidence>
<name>A0ABD0X176_UMBPY</name>
<organism evidence="2 3">
    <name type="scientific">Umbra pygmaea</name>
    <name type="common">Eastern mudminnow</name>
    <dbReference type="NCBI Taxonomy" id="75934"/>
    <lineage>
        <taxon>Eukaryota</taxon>
        <taxon>Metazoa</taxon>
        <taxon>Chordata</taxon>
        <taxon>Craniata</taxon>
        <taxon>Vertebrata</taxon>
        <taxon>Euteleostomi</taxon>
        <taxon>Actinopterygii</taxon>
        <taxon>Neopterygii</taxon>
        <taxon>Teleostei</taxon>
        <taxon>Protacanthopterygii</taxon>
        <taxon>Esociformes</taxon>
        <taxon>Umbridae</taxon>
        <taxon>Umbra</taxon>
    </lineage>
</organism>
<evidence type="ECO:0008006" key="4">
    <source>
        <dbReference type="Google" id="ProtNLM"/>
    </source>
</evidence>
<sequence length="84" mass="9579">MIQIRVWMIMIMMMAKMKNKPAVHYCHRSSKTRGTTSHKTSVKTAADSTEPIKCPTGCNPSTALAYWQHVTLNPRGREERESMV</sequence>
<reference evidence="2 3" key="1">
    <citation type="submission" date="2024-06" db="EMBL/GenBank/DDBJ databases">
        <authorList>
            <person name="Pan Q."/>
            <person name="Wen M."/>
            <person name="Jouanno E."/>
            <person name="Zahm M."/>
            <person name="Klopp C."/>
            <person name="Cabau C."/>
            <person name="Louis A."/>
            <person name="Berthelot C."/>
            <person name="Parey E."/>
            <person name="Roest Crollius H."/>
            <person name="Montfort J."/>
            <person name="Robinson-Rechavi M."/>
            <person name="Bouchez O."/>
            <person name="Lampietro C."/>
            <person name="Lopez Roques C."/>
            <person name="Donnadieu C."/>
            <person name="Postlethwait J."/>
            <person name="Bobe J."/>
            <person name="Verreycken H."/>
            <person name="Guiguen Y."/>
        </authorList>
    </citation>
    <scope>NUCLEOTIDE SEQUENCE [LARGE SCALE GENOMIC DNA]</scope>
    <source>
        <strain evidence="2">Up_M1</strain>
        <tissue evidence="2">Testis</tissue>
    </source>
</reference>
<evidence type="ECO:0000313" key="2">
    <source>
        <dbReference type="EMBL" id="KAL0968713.1"/>
    </source>
</evidence>
<evidence type="ECO:0000313" key="3">
    <source>
        <dbReference type="Proteomes" id="UP001557470"/>
    </source>
</evidence>
<dbReference type="Proteomes" id="UP001557470">
    <property type="component" value="Unassembled WGS sequence"/>
</dbReference>
<feature type="compositionally biased region" description="Polar residues" evidence="1">
    <location>
        <begin position="32"/>
        <end position="47"/>
    </location>
</feature>
<proteinExistence type="predicted"/>
<feature type="region of interest" description="Disordered" evidence="1">
    <location>
        <begin position="28"/>
        <end position="49"/>
    </location>
</feature>
<keyword evidence="3" id="KW-1185">Reference proteome</keyword>